<dbReference type="SUPFAM" id="SSF52317">
    <property type="entry name" value="Class I glutamine amidotransferase-like"/>
    <property type="match status" value="1"/>
</dbReference>
<proteinExistence type="predicted"/>
<dbReference type="EC" id="3.5.1.56" evidence="2"/>
<gene>
    <name evidence="2" type="ORF">BJ993_001608</name>
</gene>
<comment type="caution">
    <text evidence="2">The sequence shown here is derived from an EMBL/GenBank/DDBJ whole genome shotgun (WGS) entry which is preliminary data.</text>
</comment>
<dbReference type="Pfam" id="PF20254">
    <property type="entry name" value="DMFA2_C"/>
    <property type="match status" value="1"/>
</dbReference>
<reference evidence="2 3" key="1">
    <citation type="submission" date="2020-07" db="EMBL/GenBank/DDBJ databases">
        <title>Sequencing the genomes of 1000 actinobacteria strains.</title>
        <authorList>
            <person name="Klenk H.-P."/>
        </authorList>
    </citation>
    <scope>NUCLEOTIDE SEQUENCE [LARGE SCALE GENOMIC DNA]</scope>
    <source>
        <strain evidence="2 3">DSM 15131</strain>
    </source>
</reference>
<feature type="domain" description="N,N-dimethylformamidase beta subunit-like C-terminal" evidence="1">
    <location>
        <begin position="299"/>
        <end position="710"/>
    </location>
</feature>
<dbReference type="EMBL" id="JACBZM010000001">
    <property type="protein sequence ID" value="NYI44528.1"/>
    <property type="molecule type" value="Genomic_DNA"/>
</dbReference>
<evidence type="ECO:0000313" key="2">
    <source>
        <dbReference type="EMBL" id="NYI44528.1"/>
    </source>
</evidence>
<dbReference type="AlphaFoldDB" id="A0A7Y9ZHS0"/>
<name>A0A7Y9ZHS0_9ACTN</name>
<dbReference type="InterPro" id="IPR029062">
    <property type="entry name" value="Class_I_gatase-like"/>
</dbReference>
<dbReference type="RefSeq" id="WP_179648361.1">
    <property type="nucleotide sequence ID" value="NZ_JACBZM010000001.1"/>
</dbReference>
<organism evidence="2 3">
    <name type="scientific">Nocardioides aromaticivorans</name>
    <dbReference type="NCBI Taxonomy" id="200618"/>
    <lineage>
        <taxon>Bacteria</taxon>
        <taxon>Bacillati</taxon>
        <taxon>Actinomycetota</taxon>
        <taxon>Actinomycetes</taxon>
        <taxon>Propionibacteriales</taxon>
        <taxon>Nocardioidaceae</taxon>
        <taxon>Nocardioides</taxon>
    </lineage>
</organism>
<dbReference type="InterPro" id="IPR046540">
    <property type="entry name" value="DMFA2_C"/>
</dbReference>
<keyword evidence="2" id="KW-0378">Hydrolase</keyword>
<accession>A0A7Y9ZHS0</accession>
<dbReference type="GO" id="GO:0050116">
    <property type="term" value="F:N,N-dimethylformamidase activity"/>
    <property type="evidence" value="ECO:0007669"/>
    <property type="project" value="UniProtKB-EC"/>
</dbReference>
<protein>
    <submittedName>
        <fullName evidence="2">N,N-dimethylformamidase</fullName>
        <ecNumber evidence="2">3.5.1.56</ecNumber>
    </submittedName>
</protein>
<sequence>MRNPDVRAYTDRLSYERGDLLSVHVQAAGPVDVRLVRLRSSSANDRSLDQAVSWSAAGRYDASDQPTCVGSFLHGAPGSLARANAPATTLGAFVWSGNVAAQPVQTLVALADGLALQLIDGEPALVDGDVTLVATGRRLENHQWHLVAGMVDGATATVVVVPVDSLRGAAAVARTGRAGRPVDLTRHITVAGRSGRAVEVVDQGTCGLADELFTGKIERPFVCAAALTESDLEDVAAGRRDVATLDLVAGWDLAFQHGDDPAEARPLAPGQPAGRLVNGPARAVTGRTFTGRCLDFTRVPDQYAAAHFHATDLVDARWAPVVAAPLPADLSSGVYGVVVSNEDGEDVVPITVVPKQDDPRQKVLVVLPTFTYLAYANEALFNGLDASAMTDQEVVVADEDLAHVGDPSYGLSMYDHHPDGSGVMLSAARRQIVNMRRGYRMWIVGAGRAFSSDMYLVEWLARRGIDADFATDHEIHLRGADYLRPYAAVISGSHPEYTSEEMLDALTDYRGGGGGLLYLGGNGWYWVTGVLSDAPLVVEIRRGQAGVRCWESLPGEVALMSTGLPGGLWRHRGRAPQQLAGVGFAAQGWGRSEPYYPSDAAKDPEHAWIMAGVDEDPIGAYGAVMGGAAGDEIDRADVALGTPPDAVVLASSRDHTNFYQRVVEEIAMNLPDHGGGQQDPEVRADIVYFRTPGGGEVFSTGSIAWSGALLHHDGRNGVSRMTENVIRAFVARREA</sequence>
<evidence type="ECO:0000259" key="1">
    <source>
        <dbReference type="Pfam" id="PF20254"/>
    </source>
</evidence>
<evidence type="ECO:0000313" key="3">
    <source>
        <dbReference type="Proteomes" id="UP000562045"/>
    </source>
</evidence>
<dbReference type="Proteomes" id="UP000562045">
    <property type="component" value="Unassembled WGS sequence"/>
</dbReference>